<accession>A0ABD2W4V4</accession>
<comment type="caution">
    <text evidence="3">The sequence shown here is derived from an EMBL/GenBank/DDBJ whole genome shotgun (WGS) entry which is preliminary data.</text>
</comment>
<keyword evidence="2" id="KW-0812">Transmembrane</keyword>
<protein>
    <submittedName>
        <fullName evidence="3">Uncharacterized protein</fullName>
    </submittedName>
</protein>
<feature type="compositionally biased region" description="Acidic residues" evidence="1">
    <location>
        <begin position="416"/>
        <end position="425"/>
    </location>
</feature>
<proteinExistence type="predicted"/>
<gene>
    <name evidence="3" type="ORF">TKK_016993</name>
</gene>
<feature type="transmembrane region" description="Helical" evidence="2">
    <location>
        <begin position="446"/>
        <end position="465"/>
    </location>
</feature>
<organism evidence="3 4">
    <name type="scientific">Trichogramma kaykai</name>
    <dbReference type="NCBI Taxonomy" id="54128"/>
    <lineage>
        <taxon>Eukaryota</taxon>
        <taxon>Metazoa</taxon>
        <taxon>Ecdysozoa</taxon>
        <taxon>Arthropoda</taxon>
        <taxon>Hexapoda</taxon>
        <taxon>Insecta</taxon>
        <taxon>Pterygota</taxon>
        <taxon>Neoptera</taxon>
        <taxon>Endopterygota</taxon>
        <taxon>Hymenoptera</taxon>
        <taxon>Apocrita</taxon>
        <taxon>Proctotrupomorpha</taxon>
        <taxon>Chalcidoidea</taxon>
        <taxon>Trichogrammatidae</taxon>
        <taxon>Trichogramma</taxon>
    </lineage>
</organism>
<evidence type="ECO:0000256" key="1">
    <source>
        <dbReference type="SAM" id="MobiDB-lite"/>
    </source>
</evidence>
<evidence type="ECO:0000256" key="2">
    <source>
        <dbReference type="SAM" id="Phobius"/>
    </source>
</evidence>
<sequence>MPKGQRKEAAGAPLPSSDFTRTFSDTMNWWCFCKWLHTYQHLWLTSSTFKYGIAFMCAENLYAAFSLLSTAARFDETSISTWIKAYQTWGSIILRQLRIIKSAVGSDNFEVLQFHLWPPAMYPGMSRFTTGMLEVIHASKQPVTSANSFCYKFVQSLKEDPVLSVAGFDSNQVHAVVFKSNFTLQQRKKYFKMWFENSSNKPIFVKLFRQLLNGEMLHHELTRTVDNVLGSYARATNGKEIPTCGLFTYAGVYAEEVMNRASSYPENREPLHAHFYASAREGEVHYGLRHLSHAIVAVSLLHEAMRYARSDGSAQYQQFCSRVADCLSYTPLQYGQDLTITPPYPRFCDLLDAARPYAEKMEESIEAISKKVNNRGFTDSNIVQLSSNDDEEVIDASEKCTASTSKNAYKSKEFIEDTDESDDDTTTIKDNRSTKSNSPNTVKKKGLLEFAFFNVTISIFCLGLMSSLMHLMPRSGIISLALRGTL</sequence>
<name>A0ABD2W4V4_9HYME</name>
<dbReference type="Proteomes" id="UP001627154">
    <property type="component" value="Unassembled WGS sequence"/>
</dbReference>
<dbReference type="AlphaFoldDB" id="A0ABD2W4V4"/>
<keyword evidence="4" id="KW-1185">Reference proteome</keyword>
<evidence type="ECO:0000313" key="3">
    <source>
        <dbReference type="EMBL" id="KAL3387906.1"/>
    </source>
</evidence>
<evidence type="ECO:0000313" key="4">
    <source>
        <dbReference type="Proteomes" id="UP001627154"/>
    </source>
</evidence>
<dbReference type="EMBL" id="JBJJXI010000136">
    <property type="protein sequence ID" value="KAL3387906.1"/>
    <property type="molecule type" value="Genomic_DNA"/>
</dbReference>
<reference evidence="3 4" key="1">
    <citation type="journal article" date="2024" name="bioRxiv">
        <title>A reference genome for Trichogramma kaykai: A tiny desert-dwelling parasitoid wasp with competing sex-ratio distorters.</title>
        <authorList>
            <person name="Culotta J."/>
            <person name="Lindsey A.R."/>
        </authorList>
    </citation>
    <scope>NUCLEOTIDE SEQUENCE [LARGE SCALE GENOMIC DNA]</scope>
    <source>
        <strain evidence="3 4">KSX58</strain>
    </source>
</reference>
<feature type="region of interest" description="Disordered" evidence="1">
    <location>
        <begin position="416"/>
        <end position="440"/>
    </location>
</feature>
<keyword evidence="2" id="KW-0472">Membrane</keyword>
<keyword evidence="2" id="KW-1133">Transmembrane helix</keyword>